<accession>A0A0F9BJV0</accession>
<feature type="non-terminal residue" evidence="1">
    <location>
        <position position="1"/>
    </location>
</feature>
<organism evidence="1">
    <name type="scientific">marine sediment metagenome</name>
    <dbReference type="NCBI Taxonomy" id="412755"/>
    <lineage>
        <taxon>unclassified sequences</taxon>
        <taxon>metagenomes</taxon>
        <taxon>ecological metagenomes</taxon>
    </lineage>
</organism>
<evidence type="ECO:0000313" key="1">
    <source>
        <dbReference type="EMBL" id="KKL22115.1"/>
    </source>
</evidence>
<proteinExistence type="predicted"/>
<dbReference type="AlphaFoldDB" id="A0A0F9BJV0"/>
<sequence>FKGDVAAEFLGTSTRAELYNHAHRVWKAGLNTDELIAILETNRADRV</sequence>
<comment type="caution">
    <text evidence="1">The sequence shown here is derived from an EMBL/GenBank/DDBJ whole genome shotgun (WGS) entry which is preliminary data.</text>
</comment>
<dbReference type="EMBL" id="LAZR01037473">
    <property type="protein sequence ID" value="KKL22115.1"/>
    <property type="molecule type" value="Genomic_DNA"/>
</dbReference>
<protein>
    <submittedName>
        <fullName evidence="1">Uncharacterized protein</fullName>
    </submittedName>
</protein>
<gene>
    <name evidence="1" type="ORF">LCGC14_2438690</name>
</gene>
<reference evidence="1" key="1">
    <citation type="journal article" date="2015" name="Nature">
        <title>Complex archaea that bridge the gap between prokaryotes and eukaryotes.</title>
        <authorList>
            <person name="Spang A."/>
            <person name="Saw J.H."/>
            <person name="Jorgensen S.L."/>
            <person name="Zaremba-Niedzwiedzka K."/>
            <person name="Martijn J."/>
            <person name="Lind A.E."/>
            <person name="van Eijk R."/>
            <person name="Schleper C."/>
            <person name="Guy L."/>
            <person name="Ettema T.J."/>
        </authorList>
    </citation>
    <scope>NUCLEOTIDE SEQUENCE</scope>
</reference>
<name>A0A0F9BJV0_9ZZZZ</name>